<evidence type="ECO:0000259" key="2">
    <source>
        <dbReference type="Pfam" id="PF12697"/>
    </source>
</evidence>
<dbReference type="Pfam" id="PF12697">
    <property type="entry name" value="Abhydrolase_6"/>
    <property type="match status" value="1"/>
</dbReference>
<dbReference type="EMBL" id="KL197721">
    <property type="protein sequence ID" value="KDQ56901.1"/>
    <property type="molecule type" value="Genomic_DNA"/>
</dbReference>
<gene>
    <name evidence="3" type="ORF">JAAARDRAFT_131855</name>
</gene>
<dbReference type="HOGENOM" id="CLU_032490_1_0_1"/>
<dbReference type="STRING" id="933084.A0A067Q2T3"/>
<evidence type="ECO:0000313" key="4">
    <source>
        <dbReference type="Proteomes" id="UP000027265"/>
    </source>
</evidence>
<dbReference type="Proteomes" id="UP000027265">
    <property type="component" value="Unassembled WGS sequence"/>
</dbReference>
<feature type="region of interest" description="Disordered" evidence="1">
    <location>
        <begin position="1"/>
        <end position="38"/>
    </location>
</feature>
<dbReference type="InterPro" id="IPR029058">
    <property type="entry name" value="AB_hydrolase_fold"/>
</dbReference>
<evidence type="ECO:0000313" key="3">
    <source>
        <dbReference type="EMBL" id="KDQ56901.1"/>
    </source>
</evidence>
<dbReference type="OrthoDB" id="94039at2759"/>
<organism evidence="3 4">
    <name type="scientific">Jaapia argillacea MUCL 33604</name>
    <dbReference type="NCBI Taxonomy" id="933084"/>
    <lineage>
        <taxon>Eukaryota</taxon>
        <taxon>Fungi</taxon>
        <taxon>Dikarya</taxon>
        <taxon>Basidiomycota</taxon>
        <taxon>Agaricomycotina</taxon>
        <taxon>Agaricomycetes</taxon>
        <taxon>Agaricomycetidae</taxon>
        <taxon>Jaapiales</taxon>
        <taxon>Jaapiaceae</taxon>
        <taxon>Jaapia</taxon>
    </lineage>
</organism>
<accession>A0A067Q2T3</accession>
<dbReference type="InterPro" id="IPR000073">
    <property type="entry name" value="AB_hydrolase_1"/>
</dbReference>
<evidence type="ECO:0000256" key="1">
    <source>
        <dbReference type="SAM" id="MobiDB-lite"/>
    </source>
</evidence>
<dbReference type="AlphaFoldDB" id="A0A067Q2T3"/>
<dbReference type="InParanoid" id="A0A067Q2T3"/>
<proteinExistence type="predicted"/>
<sequence length="449" mass="49877">MQSFPKPTVARSWPTVNPRPLVPIESPPGPLDLPSLPSPPRSFSFESTYTLTTHIIPAAYPRSTPDVTLPVVNLRTTDKEVRKANVTKATQELLDIKDKSLKGELVGGSRKVLWNCVNRYVRKGGRPSNAGKRSVTLFCLHANGFPKEIWEPTLKNLVASTESSPLGPQIDEIWTWEAVQHGDSAILNEKNLGALFDWRDNTRDILNFLLNYLPSSATSGPLPTHLTRLPKAVSESRKVHGFQDRTFFTVGHSLGGGTSCLAAYHCPALFPTLVLVDPVILPVGSYDNEGLWAYVSGAIQRRDSWASREEALRLFSAVPFFAAWDPEVLKIYVECALRPNPDGGVQLKMSGMQEAVVFADTTVAYEVFELVASIDDRVELRWVLPGQGRENELGGESLRPYRAWRRETNVSNVIIPKAGHLIAQEAPRELAQDLFQFLQRKYGAIKSNL</sequence>
<name>A0A067Q2T3_9AGAM</name>
<dbReference type="Gene3D" id="3.40.50.1820">
    <property type="entry name" value="alpha/beta hydrolase"/>
    <property type="match status" value="1"/>
</dbReference>
<feature type="compositionally biased region" description="Pro residues" evidence="1">
    <location>
        <begin position="25"/>
        <end position="38"/>
    </location>
</feature>
<keyword evidence="4" id="KW-1185">Reference proteome</keyword>
<dbReference type="SUPFAM" id="SSF53474">
    <property type="entry name" value="alpha/beta-Hydrolases"/>
    <property type="match status" value="1"/>
</dbReference>
<protein>
    <recommendedName>
        <fullName evidence="2">AB hydrolase-1 domain-containing protein</fullName>
    </recommendedName>
</protein>
<feature type="domain" description="AB hydrolase-1" evidence="2">
    <location>
        <begin position="138"/>
        <end position="432"/>
    </location>
</feature>
<reference evidence="4" key="1">
    <citation type="journal article" date="2014" name="Proc. Natl. Acad. Sci. U.S.A.">
        <title>Extensive sampling of basidiomycete genomes demonstrates inadequacy of the white-rot/brown-rot paradigm for wood decay fungi.</title>
        <authorList>
            <person name="Riley R."/>
            <person name="Salamov A.A."/>
            <person name="Brown D.W."/>
            <person name="Nagy L.G."/>
            <person name="Floudas D."/>
            <person name="Held B.W."/>
            <person name="Levasseur A."/>
            <person name="Lombard V."/>
            <person name="Morin E."/>
            <person name="Otillar R."/>
            <person name="Lindquist E.A."/>
            <person name="Sun H."/>
            <person name="LaButti K.M."/>
            <person name="Schmutz J."/>
            <person name="Jabbour D."/>
            <person name="Luo H."/>
            <person name="Baker S.E."/>
            <person name="Pisabarro A.G."/>
            <person name="Walton J.D."/>
            <person name="Blanchette R.A."/>
            <person name="Henrissat B."/>
            <person name="Martin F."/>
            <person name="Cullen D."/>
            <person name="Hibbett D.S."/>
            <person name="Grigoriev I.V."/>
        </authorList>
    </citation>
    <scope>NUCLEOTIDE SEQUENCE [LARGE SCALE GENOMIC DNA]</scope>
    <source>
        <strain evidence="4">MUCL 33604</strain>
    </source>
</reference>